<evidence type="ECO:0000256" key="6">
    <source>
        <dbReference type="PROSITE-ProRule" id="PRU00339"/>
    </source>
</evidence>
<evidence type="ECO:0000256" key="4">
    <source>
        <dbReference type="ARBA" id="ARBA00022737"/>
    </source>
</evidence>
<dbReference type="SUPFAM" id="SSF48452">
    <property type="entry name" value="TPR-like"/>
    <property type="match status" value="1"/>
</dbReference>
<dbReference type="InterPro" id="IPR024111">
    <property type="entry name" value="PEX5/PEX5L"/>
</dbReference>
<keyword evidence="4" id="KW-0677">Repeat</keyword>
<dbReference type="PROSITE" id="PS50005">
    <property type="entry name" value="TPR"/>
    <property type="match status" value="1"/>
</dbReference>
<dbReference type="EMBL" id="JAHRIM010023757">
    <property type="protein sequence ID" value="MEQ2263735.1"/>
    <property type="molecule type" value="Genomic_DNA"/>
</dbReference>
<dbReference type="Gene3D" id="1.25.40.10">
    <property type="entry name" value="Tetratricopeptide repeat domain"/>
    <property type="match status" value="1"/>
</dbReference>
<dbReference type="InterPro" id="IPR019734">
    <property type="entry name" value="TPR_rpt"/>
</dbReference>
<keyword evidence="5 6" id="KW-0802">TPR repeat</keyword>
<dbReference type="Proteomes" id="UP001444071">
    <property type="component" value="Unassembled WGS sequence"/>
</dbReference>
<evidence type="ECO:0000256" key="5">
    <source>
        <dbReference type="ARBA" id="ARBA00022803"/>
    </source>
</evidence>
<evidence type="ECO:0000313" key="7">
    <source>
        <dbReference type="EMBL" id="MEQ2263735.1"/>
    </source>
</evidence>
<protein>
    <submittedName>
        <fullName evidence="7">PEX5- protein</fullName>
    </submittedName>
</protein>
<evidence type="ECO:0000256" key="1">
    <source>
        <dbReference type="ARBA" id="ARBA00004496"/>
    </source>
</evidence>
<keyword evidence="8" id="KW-1185">Reference proteome</keyword>
<evidence type="ECO:0000256" key="2">
    <source>
        <dbReference type="ARBA" id="ARBA00005348"/>
    </source>
</evidence>
<sequence length="193" mass="21392">MSHLNFSLKSHFTPSLLAHAWILSLSRCLELHPNNLPALMALAVSLTNTGMRHDACEALIRWLKHNPKYKHLLKAKTHLIGSPNSQRRMSYALNAGRHESSLLPEVKELFLEAAQHNSDSVDPDLQTGLGVLYNLSGEFNKAVEAFNTALSVRPEVRRPLTGSLSLSPSLSLSLISCRKYADLTELNSKNVLC</sequence>
<evidence type="ECO:0000313" key="8">
    <source>
        <dbReference type="Proteomes" id="UP001444071"/>
    </source>
</evidence>
<comment type="caution">
    <text evidence="7">The sequence shown here is derived from an EMBL/GenBank/DDBJ whole genome shotgun (WGS) entry which is preliminary data.</text>
</comment>
<dbReference type="InterPro" id="IPR011990">
    <property type="entry name" value="TPR-like_helical_dom_sf"/>
</dbReference>
<comment type="subcellular location">
    <subcellularLocation>
        <location evidence="1">Cytoplasm</location>
    </subcellularLocation>
</comment>
<comment type="similarity">
    <text evidence="2">Belongs to the peroxisomal targeting signal receptor family.</text>
</comment>
<organism evidence="7 8">
    <name type="scientific">Xenotaenia resolanae</name>
    <dbReference type="NCBI Taxonomy" id="208358"/>
    <lineage>
        <taxon>Eukaryota</taxon>
        <taxon>Metazoa</taxon>
        <taxon>Chordata</taxon>
        <taxon>Craniata</taxon>
        <taxon>Vertebrata</taxon>
        <taxon>Euteleostomi</taxon>
        <taxon>Actinopterygii</taxon>
        <taxon>Neopterygii</taxon>
        <taxon>Teleostei</taxon>
        <taxon>Neoteleostei</taxon>
        <taxon>Acanthomorphata</taxon>
        <taxon>Ovalentaria</taxon>
        <taxon>Atherinomorphae</taxon>
        <taxon>Cyprinodontiformes</taxon>
        <taxon>Goodeidae</taxon>
        <taxon>Xenotaenia</taxon>
    </lineage>
</organism>
<name>A0ABV0W351_9TELE</name>
<keyword evidence="3" id="KW-0963">Cytoplasm</keyword>
<dbReference type="SMART" id="SM00028">
    <property type="entry name" value="TPR"/>
    <property type="match status" value="2"/>
</dbReference>
<gene>
    <name evidence="7" type="primary">PEX5L</name>
    <name evidence="7" type="ORF">XENORESO_012065</name>
</gene>
<accession>A0ABV0W351</accession>
<reference evidence="7 8" key="1">
    <citation type="submission" date="2021-06" db="EMBL/GenBank/DDBJ databases">
        <authorList>
            <person name="Palmer J.M."/>
        </authorList>
    </citation>
    <scope>NUCLEOTIDE SEQUENCE [LARGE SCALE GENOMIC DNA]</scope>
    <source>
        <strain evidence="7 8">XR_2019</strain>
        <tissue evidence="7">Muscle</tissue>
    </source>
</reference>
<dbReference type="PANTHER" id="PTHR10130:SF1">
    <property type="entry name" value="PEX5-RELATED PROTEIN"/>
    <property type="match status" value="1"/>
</dbReference>
<proteinExistence type="inferred from homology"/>
<dbReference type="PANTHER" id="PTHR10130">
    <property type="entry name" value="PEROXISOMAL TARGETING SIGNAL 1 RECEPTOR PEX5"/>
    <property type="match status" value="1"/>
</dbReference>
<feature type="repeat" description="TPR" evidence="6">
    <location>
        <begin position="123"/>
        <end position="156"/>
    </location>
</feature>
<evidence type="ECO:0000256" key="3">
    <source>
        <dbReference type="ARBA" id="ARBA00022490"/>
    </source>
</evidence>